<dbReference type="PROSITE" id="PS51257">
    <property type="entry name" value="PROKAR_LIPOPROTEIN"/>
    <property type="match status" value="1"/>
</dbReference>
<dbReference type="AlphaFoldDB" id="A0A090QJU2"/>
<comment type="caution">
    <text evidence="1">The sequence shown here is derived from an EMBL/GenBank/DDBJ whole genome shotgun (WGS) entry which is preliminary data.</text>
</comment>
<dbReference type="PATRIC" id="fig|754436.4.peg.2560"/>
<dbReference type="eggNOG" id="ENOG5031N4D">
    <property type="taxonomic scope" value="Bacteria"/>
</dbReference>
<keyword evidence="4" id="KW-1185">Reference proteome</keyword>
<gene>
    <name evidence="2" type="ORF">ABT58_12065</name>
    <name evidence="1" type="ORF">JCM19237_6309</name>
</gene>
<evidence type="ECO:0000313" key="3">
    <source>
        <dbReference type="Proteomes" id="UP000029227"/>
    </source>
</evidence>
<reference evidence="1 3" key="1">
    <citation type="journal article" date="2014" name="Genome Announc.">
        <title>Draft Genome Sequences of Two Vibrionaceae Species, Vibrio ponticus C121 and Photobacterium aphoticum C119, Isolated as Coral Reef Microbiota.</title>
        <authorList>
            <person name="Al-saari N."/>
            <person name="Meirelles P.M."/>
            <person name="Mino S."/>
            <person name="Suda W."/>
            <person name="Oshima K."/>
            <person name="Hattori M."/>
            <person name="Ohkuma M."/>
            <person name="Thompson F.L."/>
            <person name="Gomez-Gil B."/>
            <person name="Sawabe T."/>
            <person name="Sawabe T."/>
        </authorList>
    </citation>
    <scope>NUCLEOTIDE SEQUENCE [LARGE SCALE GENOMIC DNA]</scope>
    <source>
        <strain evidence="1 3">JCM 19237</strain>
    </source>
</reference>
<reference evidence="2 4" key="2">
    <citation type="submission" date="2015-05" db="EMBL/GenBank/DDBJ databases">
        <title>Photobacterium galathea sp. nov.</title>
        <authorList>
            <person name="Machado H."/>
            <person name="Gram L."/>
        </authorList>
    </citation>
    <scope>NUCLEOTIDE SEQUENCE [LARGE SCALE GENOMIC DNA]</scope>
    <source>
        <strain evidence="2 4">DSM 25995</strain>
    </source>
</reference>
<accession>A0A090QJU2</accession>
<protein>
    <recommendedName>
        <fullName evidence="5">Lipoprotein</fullName>
    </recommendedName>
</protein>
<dbReference type="EMBL" id="BBMN01000002">
    <property type="protein sequence ID" value="GAL03415.1"/>
    <property type="molecule type" value="Genomic_DNA"/>
</dbReference>
<evidence type="ECO:0000313" key="1">
    <source>
        <dbReference type="EMBL" id="GAL03415.1"/>
    </source>
</evidence>
<dbReference type="Proteomes" id="UP000029227">
    <property type="component" value="Unassembled WGS sequence"/>
</dbReference>
<proteinExistence type="predicted"/>
<organism evidence="1 3">
    <name type="scientific">Photobacterium aphoticum</name>
    <dbReference type="NCBI Taxonomy" id="754436"/>
    <lineage>
        <taxon>Bacteria</taxon>
        <taxon>Pseudomonadati</taxon>
        <taxon>Pseudomonadota</taxon>
        <taxon>Gammaproteobacteria</taxon>
        <taxon>Vibrionales</taxon>
        <taxon>Vibrionaceae</taxon>
        <taxon>Photobacterium</taxon>
    </lineage>
</organism>
<dbReference type="Proteomes" id="UP000036426">
    <property type="component" value="Unassembled WGS sequence"/>
</dbReference>
<dbReference type="EMBL" id="LDOV01000022">
    <property type="protein sequence ID" value="KLV00400.1"/>
    <property type="molecule type" value="Genomic_DNA"/>
</dbReference>
<evidence type="ECO:0000313" key="4">
    <source>
        <dbReference type="Proteomes" id="UP000036426"/>
    </source>
</evidence>
<name>A0A090QJU2_9GAMM</name>
<dbReference type="OrthoDB" id="5917524at2"/>
<evidence type="ECO:0008006" key="5">
    <source>
        <dbReference type="Google" id="ProtNLM"/>
    </source>
</evidence>
<sequence>MKQWIVIILSLLAVGCSKSVDERADDYVEASFTLCGSDVKSYSQGDDGKIRVRCENNSYFTVKDQATLAYMHELNGAYCEGEGFESFNERQRYFTFVCNGEKRFNIPK</sequence>
<evidence type="ECO:0000313" key="2">
    <source>
        <dbReference type="EMBL" id="KLV00400.1"/>
    </source>
</evidence>
<dbReference type="RefSeq" id="WP_047874666.1">
    <property type="nucleotide sequence ID" value="NZ_BMYC01000004.1"/>
</dbReference>